<dbReference type="AlphaFoldDB" id="A0A9D4M8I1"/>
<reference evidence="1" key="2">
    <citation type="submission" date="2020-11" db="EMBL/GenBank/DDBJ databases">
        <authorList>
            <person name="McCartney M.A."/>
            <person name="Auch B."/>
            <person name="Kono T."/>
            <person name="Mallez S."/>
            <person name="Becker A."/>
            <person name="Gohl D.M."/>
            <person name="Silverstein K.A.T."/>
            <person name="Koren S."/>
            <person name="Bechman K.B."/>
            <person name="Herman A."/>
            <person name="Abrahante J.E."/>
            <person name="Garbe J."/>
        </authorList>
    </citation>
    <scope>NUCLEOTIDE SEQUENCE</scope>
    <source>
        <strain evidence="1">Duluth1</strain>
        <tissue evidence="1">Whole animal</tissue>
    </source>
</reference>
<reference evidence="1" key="1">
    <citation type="journal article" date="2019" name="bioRxiv">
        <title>The Genome of the Zebra Mussel, Dreissena polymorpha: A Resource for Invasive Species Research.</title>
        <authorList>
            <person name="McCartney M.A."/>
            <person name="Auch B."/>
            <person name="Kono T."/>
            <person name="Mallez S."/>
            <person name="Zhang Y."/>
            <person name="Obille A."/>
            <person name="Becker A."/>
            <person name="Abrahante J.E."/>
            <person name="Garbe J."/>
            <person name="Badalamenti J.P."/>
            <person name="Herman A."/>
            <person name="Mangelson H."/>
            <person name="Liachko I."/>
            <person name="Sullivan S."/>
            <person name="Sone E.D."/>
            <person name="Koren S."/>
            <person name="Silverstein K.A.T."/>
            <person name="Beckman K.B."/>
            <person name="Gohl D.M."/>
        </authorList>
    </citation>
    <scope>NUCLEOTIDE SEQUENCE</scope>
    <source>
        <strain evidence="1">Duluth1</strain>
        <tissue evidence="1">Whole animal</tissue>
    </source>
</reference>
<keyword evidence="2" id="KW-1185">Reference proteome</keyword>
<accession>A0A9D4M8I1</accession>
<name>A0A9D4M8I1_DREPO</name>
<evidence type="ECO:0000313" key="2">
    <source>
        <dbReference type="Proteomes" id="UP000828390"/>
    </source>
</evidence>
<organism evidence="1 2">
    <name type="scientific">Dreissena polymorpha</name>
    <name type="common">Zebra mussel</name>
    <name type="synonym">Mytilus polymorpha</name>
    <dbReference type="NCBI Taxonomy" id="45954"/>
    <lineage>
        <taxon>Eukaryota</taxon>
        <taxon>Metazoa</taxon>
        <taxon>Spiralia</taxon>
        <taxon>Lophotrochozoa</taxon>
        <taxon>Mollusca</taxon>
        <taxon>Bivalvia</taxon>
        <taxon>Autobranchia</taxon>
        <taxon>Heteroconchia</taxon>
        <taxon>Euheterodonta</taxon>
        <taxon>Imparidentia</taxon>
        <taxon>Neoheterodontei</taxon>
        <taxon>Myida</taxon>
        <taxon>Dreissenoidea</taxon>
        <taxon>Dreissenidae</taxon>
        <taxon>Dreissena</taxon>
    </lineage>
</organism>
<gene>
    <name evidence="1" type="ORF">DPMN_035926</name>
</gene>
<protein>
    <submittedName>
        <fullName evidence="1">Uncharacterized protein</fullName>
    </submittedName>
</protein>
<dbReference type="Proteomes" id="UP000828390">
    <property type="component" value="Unassembled WGS sequence"/>
</dbReference>
<comment type="caution">
    <text evidence="1">The sequence shown here is derived from an EMBL/GenBank/DDBJ whole genome shotgun (WGS) entry which is preliminary data.</text>
</comment>
<sequence>MQRIYCSFELFHTNCPTVKAIGDANSSNVTSFPIPPMFYTGISRTLLTSL</sequence>
<evidence type="ECO:0000313" key="1">
    <source>
        <dbReference type="EMBL" id="KAH3872705.1"/>
    </source>
</evidence>
<proteinExistence type="predicted"/>
<dbReference type="EMBL" id="JAIWYP010000002">
    <property type="protein sequence ID" value="KAH3872705.1"/>
    <property type="molecule type" value="Genomic_DNA"/>
</dbReference>